<dbReference type="Pfam" id="PF13202">
    <property type="entry name" value="EF-hand_5"/>
    <property type="match status" value="1"/>
</dbReference>
<dbReference type="Gene3D" id="1.10.238.10">
    <property type="entry name" value="EF-hand"/>
    <property type="match status" value="2"/>
</dbReference>
<evidence type="ECO:0000256" key="1">
    <source>
        <dbReference type="ARBA" id="ARBA00020786"/>
    </source>
</evidence>
<keyword evidence="2" id="KW-0479">Metal-binding</keyword>
<keyword evidence="3" id="KW-0677">Repeat</keyword>
<evidence type="ECO:0000256" key="2">
    <source>
        <dbReference type="ARBA" id="ARBA00022723"/>
    </source>
</evidence>
<name>A0A9P1C9X0_9DINO</name>
<dbReference type="SUPFAM" id="SSF52047">
    <property type="entry name" value="RNI-like"/>
    <property type="match status" value="1"/>
</dbReference>
<dbReference type="PANTHER" id="PTHR23048:SF0">
    <property type="entry name" value="CALMODULIN LIKE 3"/>
    <property type="match status" value="1"/>
</dbReference>
<protein>
    <recommendedName>
        <fullName evidence="1">Calmodulin</fullName>
    </recommendedName>
</protein>
<evidence type="ECO:0000313" key="7">
    <source>
        <dbReference type="EMBL" id="CAI3987616.1"/>
    </source>
</evidence>
<evidence type="ECO:0000259" key="6">
    <source>
        <dbReference type="PROSITE" id="PS50222"/>
    </source>
</evidence>
<feature type="compositionally biased region" description="Basic and acidic residues" evidence="5">
    <location>
        <begin position="617"/>
        <end position="642"/>
    </location>
</feature>
<dbReference type="GO" id="GO:0016460">
    <property type="term" value="C:myosin II complex"/>
    <property type="evidence" value="ECO:0007669"/>
    <property type="project" value="TreeGrafter"/>
</dbReference>
<sequence>MGSGGSSQAAKRAVSANIAEADQTEGCRSGIMPTAQEHTSPEVHSKLYDEIMSSIDLVFGHFSDGVRGLPAERLGQAMRILGMNPTEDQVYKHLADLGRPYIDQATFHRFIQDELTKYLEQVQAVVDYLKQYDTDNKGALSTEEVQAAIRGSELSQKKLQACKGQLDIVELATCFLELGDEDMLEPSEAAMAAIGGIAGERQWPSSLEAQAYSTMFSDVIASTNAVFRYFSQPSGVPAERLGHAMAILGMKPTEDEVKKHLAGLGGPKYIDQKMFHRFIEEELGKLIPKVQELLDYLKQFDTDGKGALSEEELQEVMRGSELSQDKVQASLRKLPRNSEGHLDIVKLSKYFLELGDSQVEADDSIPGTAKTRQDVASQVREAIAKAADAEARYGLKDPQAFAQFLQDSDVRLVRAKYLVDLVLSKRPLPRRQEAETETFTCGGEPQSALVTHEEVQNWANGTQEAIICSISHAWETREHPDPCRHQLQQIVNHTGLYGAAFEADIWIFYDYSSLFQYERTNSHEERSFRKAMNNMHLMYAHECTLTFRIETLTPEPVWNTMLADEEAVVRVYDAGSKTLKEKPLKLLEANRTPYLLRGWCMAEIEWSSLRGVNAQHQHIDRPKDPKDPKDPKAETKGSDDLNGRVPMIPEKFRQQMEQAKFTHRSDADAVIYLQQKIFREKVIECQHLVLEGLPAQEILALAHALPHYENLKSLKVRRFQCGEEEATSLVKALASSQVETLAITRGMGESGRFMVKALAEALKTNSSVRDMNLAFNEIGAEGAQAWPVSDVLGSLA</sequence>
<proteinExistence type="predicted"/>
<dbReference type="PANTHER" id="PTHR23048">
    <property type="entry name" value="MYOSIN LIGHT CHAIN 1, 3"/>
    <property type="match status" value="1"/>
</dbReference>
<evidence type="ECO:0000256" key="4">
    <source>
        <dbReference type="ARBA" id="ARBA00022990"/>
    </source>
</evidence>
<evidence type="ECO:0000256" key="3">
    <source>
        <dbReference type="ARBA" id="ARBA00022737"/>
    </source>
</evidence>
<organism evidence="7">
    <name type="scientific">Cladocopium goreaui</name>
    <dbReference type="NCBI Taxonomy" id="2562237"/>
    <lineage>
        <taxon>Eukaryota</taxon>
        <taxon>Sar</taxon>
        <taxon>Alveolata</taxon>
        <taxon>Dinophyceae</taxon>
        <taxon>Suessiales</taxon>
        <taxon>Symbiodiniaceae</taxon>
        <taxon>Cladocopium</taxon>
    </lineage>
</organism>
<reference evidence="7" key="1">
    <citation type="submission" date="2022-10" db="EMBL/GenBank/DDBJ databases">
        <authorList>
            <person name="Chen Y."/>
            <person name="Dougan E. K."/>
            <person name="Chan C."/>
            <person name="Rhodes N."/>
            <person name="Thang M."/>
        </authorList>
    </citation>
    <scope>NUCLEOTIDE SEQUENCE</scope>
</reference>
<reference evidence="8" key="2">
    <citation type="submission" date="2024-04" db="EMBL/GenBank/DDBJ databases">
        <authorList>
            <person name="Chen Y."/>
            <person name="Shah S."/>
            <person name="Dougan E. K."/>
            <person name="Thang M."/>
            <person name="Chan C."/>
        </authorList>
    </citation>
    <scope>NUCLEOTIDE SEQUENCE [LARGE SCALE GENOMIC DNA]</scope>
</reference>
<dbReference type="InterPro" id="IPR002048">
    <property type="entry name" value="EF_hand_dom"/>
</dbReference>
<dbReference type="InterPro" id="IPR050230">
    <property type="entry name" value="CALM/Myosin/TropC-like"/>
</dbReference>
<feature type="domain" description="EF-hand" evidence="6">
    <location>
        <begin position="288"/>
        <end position="323"/>
    </location>
</feature>
<dbReference type="EMBL" id="CAMXCT030001184">
    <property type="protein sequence ID" value="CAL4774928.1"/>
    <property type="molecule type" value="Genomic_DNA"/>
</dbReference>
<dbReference type="SMART" id="SM00054">
    <property type="entry name" value="EFh"/>
    <property type="match status" value="2"/>
</dbReference>
<feature type="region of interest" description="Disordered" evidence="5">
    <location>
        <begin position="615"/>
        <end position="645"/>
    </location>
</feature>
<dbReference type="OrthoDB" id="415435at2759"/>
<evidence type="ECO:0000313" key="8">
    <source>
        <dbReference type="EMBL" id="CAL1140991.1"/>
    </source>
</evidence>
<evidence type="ECO:0000256" key="5">
    <source>
        <dbReference type="SAM" id="MobiDB-lite"/>
    </source>
</evidence>
<dbReference type="EMBL" id="CAMXCT020001184">
    <property type="protein sequence ID" value="CAL1140991.1"/>
    <property type="molecule type" value="Genomic_DNA"/>
</dbReference>
<keyword evidence="4" id="KW-0007">Acetylation</keyword>
<dbReference type="SUPFAM" id="SSF47473">
    <property type="entry name" value="EF-hand"/>
    <property type="match status" value="2"/>
</dbReference>
<dbReference type="PROSITE" id="PS50222">
    <property type="entry name" value="EF_HAND_2"/>
    <property type="match status" value="2"/>
</dbReference>
<evidence type="ECO:0000313" key="9">
    <source>
        <dbReference type="Proteomes" id="UP001152797"/>
    </source>
</evidence>
<dbReference type="Proteomes" id="UP001152797">
    <property type="component" value="Unassembled WGS sequence"/>
</dbReference>
<dbReference type="InterPro" id="IPR011992">
    <property type="entry name" value="EF-hand-dom_pair"/>
</dbReference>
<keyword evidence="9" id="KW-1185">Reference proteome</keyword>
<dbReference type="InterPro" id="IPR032675">
    <property type="entry name" value="LRR_dom_sf"/>
</dbReference>
<dbReference type="GO" id="GO:0005509">
    <property type="term" value="F:calcium ion binding"/>
    <property type="evidence" value="ECO:0007669"/>
    <property type="project" value="InterPro"/>
</dbReference>
<feature type="domain" description="EF-hand" evidence="6">
    <location>
        <begin position="120"/>
        <end position="155"/>
    </location>
</feature>
<accession>A0A9P1C9X0</accession>
<dbReference type="EMBL" id="CAMXCT010001184">
    <property type="protein sequence ID" value="CAI3987616.1"/>
    <property type="molecule type" value="Genomic_DNA"/>
</dbReference>
<comment type="caution">
    <text evidence="7">The sequence shown here is derived from an EMBL/GenBank/DDBJ whole genome shotgun (WGS) entry which is preliminary data.</text>
</comment>
<gene>
    <name evidence="7" type="ORF">C1SCF055_LOCUS14871</name>
</gene>
<dbReference type="AlphaFoldDB" id="A0A9P1C9X0"/>
<dbReference type="Gene3D" id="3.80.10.10">
    <property type="entry name" value="Ribonuclease Inhibitor"/>
    <property type="match status" value="1"/>
</dbReference>